<dbReference type="Proteomes" id="UP000377595">
    <property type="component" value="Unassembled WGS sequence"/>
</dbReference>
<sequence>MPMARKRPSLAQRVLAAPTLLYRAGLGWLMTERYLMIEHTGRRTGLTRRTIVECLQKTPEGGVIVASALGTKGAWFINITDSGKARIHHGRRRYDATVKVVPPHEKAAPLTAFSAAHPTAARLYARRFRAAGEPGTTTLADYPDQVVLVEFRPGRG</sequence>
<protein>
    <recommendedName>
        <fullName evidence="3">Nitroreductase</fullName>
    </recommendedName>
</protein>
<dbReference type="GO" id="GO:0016491">
    <property type="term" value="F:oxidoreductase activity"/>
    <property type="evidence" value="ECO:0007669"/>
    <property type="project" value="InterPro"/>
</dbReference>
<evidence type="ECO:0000313" key="2">
    <source>
        <dbReference type="Proteomes" id="UP000377595"/>
    </source>
</evidence>
<name>A0A5M3XN37_9ACTN</name>
<gene>
    <name evidence="1" type="ORF">Aple_024940</name>
</gene>
<dbReference type="EMBL" id="BLAF01000012">
    <property type="protein sequence ID" value="GES19598.1"/>
    <property type="molecule type" value="Genomic_DNA"/>
</dbReference>
<dbReference type="Pfam" id="PF04075">
    <property type="entry name" value="F420H2_quin_red"/>
    <property type="match status" value="1"/>
</dbReference>
<dbReference type="AlphaFoldDB" id="A0A5M3XN37"/>
<dbReference type="NCBIfam" id="TIGR00026">
    <property type="entry name" value="hi_GC_TIGR00026"/>
    <property type="match status" value="1"/>
</dbReference>
<comment type="caution">
    <text evidence="1">The sequence shown here is derived from an EMBL/GenBank/DDBJ whole genome shotgun (WGS) entry which is preliminary data.</text>
</comment>
<dbReference type="OrthoDB" id="163266at2"/>
<evidence type="ECO:0000313" key="1">
    <source>
        <dbReference type="EMBL" id="GES19598.1"/>
    </source>
</evidence>
<accession>A0A5M3XN37</accession>
<reference evidence="1 2" key="1">
    <citation type="submission" date="2019-10" db="EMBL/GenBank/DDBJ databases">
        <title>Whole genome shotgun sequence of Acrocarpospora pleiomorpha NBRC 16267.</title>
        <authorList>
            <person name="Ichikawa N."/>
            <person name="Kimura A."/>
            <person name="Kitahashi Y."/>
            <person name="Komaki H."/>
            <person name="Oguchi A."/>
        </authorList>
    </citation>
    <scope>NUCLEOTIDE SEQUENCE [LARGE SCALE GENOMIC DNA]</scope>
    <source>
        <strain evidence="1 2">NBRC 16267</strain>
    </source>
</reference>
<organism evidence="1 2">
    <name type="scientific">Acrocarpospora pleiomorpha</name>
    <dbReference type="NCBI Taxonomy" id="90975"/>
    <lineage>
        <taxon>Bacteria</taxon>
        <taxon>Bacillati</taxon>
        <taxon>Actinomycetota</taxon>
        <taxon>Actinomycetes</taxon>
        <taxon>Streptosporangiales</taxon>
        <taxon>Streptosporangiaceae</taxon>
        <taxon>Acrocarpospora</taxon>
    </lineage>
</organism>
<dbReference type="Gene3D" id="2.30.110.10">
    <property type="entry name" value="Electron Transport, Fmn-binding Protein, Chain A"/>
    <property type="match status" value="1"/>
</dbReference>
<dbReference type="InterPro" id="IPR004378">
    <property type="entry name" value="F420H2_quin_Rdtase"/>
</dbReference>
<dbReference type="InterPro" id="IPR012349">
    <property type="entry name" value="Split_barrel_FMN-bd"/>
</dbReference>
<keyword evidence="2" id="KW-1185">Reference proteome</keyword>
<evidence type="ECO:0008006" key="3">
    <source>
        <dbReference type="Google" id="ProtNLM"/>
    </source>
</evidence>
<proteinExistence type="predicted"/>